<dbReference type="PROSITE" id="PS51257">
    <property type="entry name" value="PROKAR_LIPOPROTEIN"/>
    <property type="match status" value="1"/>
</dbReference>
<sequence>MKNSLRQSMAWLHTWSGLLVGWLLFVIFVGGTIACFDRELDDWMRPSLHGIEGTPAPKFDAAMAQIATRAPEAHAWWAHVPHERERAIEAAWMLDDGSMDKLTLDPRTGEPIPETAGGDFFFELHWNLHAGNTGMWIVAIAGLLMLVALVAGVITHKRIFKDFFTFRPKAGGQRAWLDGHNVTGVLGLPFHLLMAYTGVIIFATSYISGGLDTAYKGDLERYFQEAGGFNEREDAGRPLERLHSIDALVADAQQRMGQPVDWASVEHPDDASALIIFGTDHARRVAWDMQQVQYDAATGAFVHHSSPPTAGYLTYSFLGGLHMVQFGGSGLRALYFLLGLTGCVMIATGMQVWVRKRERRVAEAGVLSGYALVVGLNIGVVAGMPIGVAAMLLGNRLLPASMPDRAAAEITVFCAAWAAAALWGAWRARCGRGWAELFAASTVLFGAVPLVNLLTTERSHLLATLPRGEWALAAVDLTALAFAVAFALMARRAMPAAAREDVPARGAVALGEV</sequence>
<dbReference type="InterPro" id="IPR005625">
    <property type="entry name" value="PepSY-ass_TM"/>
</dbReference>
<reference evidence="2" key="2">
    <citation type="submission" date="2020-09" db="EMBL/GenBank/DDBJ databases">
        <authorList>
            <person name="Sun Q."/>
            <person name="Kim S."/>
        </authorList>
    </citation>
    <scope>NUCLEOTIDE SEQUENCE</scope>
    <source>
        <strain evidence="2">KCTC 23077</strain>
    </source>
</reference>
<gene>
    <name evidence="2" type="ORF">GCM10007067_17540</name>
</gene>
<dbReference type="RefSeq" id="WP_189455490.1">
    <property type="nucleotide sequence ID" value="NZ_BMYD01000002.1"/>
</dbReference>
<comment type="caution">
    <text evidence="2">The sequence shown here is derived from an EMBL/GenBank/DDBJ whole genome shotgun (WGS) entry which is preliminary data.</text>
</comment>
<dbReference type="Proteomes" id="UP000646426">
    <property type="component" value="Unassembled WGS sequence"/>
</dbReference>
<keyword evidence="1" id="KW-1133">Transmembrane helix</keyword>
<feature type="transmembrane region" description="Helical" evidence="1">
    <location>
        <begin position="406"/>
        <end position="425"/>
    </location>
</feature>
<evidence type="ECO:0000256" key="1">
    <source>
        <dbReference type="SAM" id="Phobius"/>
    </source>
</evidence>
<evidence type="ECO:0000313" key="2">
    <source>
        <dbReference type="EMBL" id="GHA80306.1"/>
    </source>
</evidence>
<feature type="transmembrane region" description="Helical" evidence="1">
    <location>
        <begin position="470"/>
        <end position="490"/>
    </location>
</feature>
<keyword evidence="3" id="KW-1185">Reference proteome</keyword>
<name>A0A918SZ31_9GAMM</name>
<organism evidence="2 3">
    <name type="scientific">Cognatilysobacter bugurensis</name>
    <dbReference type="NCBI Taxonomy" id="543356"/>
    <lineage>
        <taxon>Bacteria</taxon>
        <taxon>Pseudomonadati</taxon>
        <taxon>Pseudomonadota</taxon>
        <taxon>Gammaproteobacteria</taxon>
        <taxon>Lysobacterales</taxon>
        <taxon>Lysobacteraceae</taxon>
        <taxon>Cognatilysobacter</taxon>
    </lineage>
</organism>
<dbReference type="Pfam" id="PF03929">
    <property type="entry name" value="PepSY_TM"/>
    <property type="match status" value="1"/>
</dbReference>
<accession>A0A918SZ31</accession>
<dbReference type="PANTHER" id="PTHR34219">
    <property type="entry name" value="IRON-REGULATED INNER MEMBRANE PROTEIN-RELATED"/>
    <property type="match status" value="1"/>
</dbReference>
<reference evidence="2" key="1">
    <citation type="journal article" date="2014" name="Int. J. Syst. Evol. Microbiol.">
        <title>Complete genome sequence of Corynebacterium casei LMG S-19264T (=DSM 44701T), isolated from a smear-ripened cheese.</title>
        <authorList>
            <consortium name="US DOE Joint Genome Institute (JGI-PGF)"/>
            <person name="Walter F."/>
            <person name="Albersmeier A."/>
            <person name="Kalinowski J."/>
            <person name="Ruckert C."/>
        </authorList>
    </citation>
    <scope>NUCLEOTIDE SEQUENCE</scope>
    <source>
        <strain evidence="2">KCTC 23077</strain>
    </source>
</reference>
<feature type="transmembrane region" description="Helical" evidence="1">
    <location>
        <begin position="134"/>
        <end position="154"/>
    </location>
</feature>
<dbReference type="EMBL" id="BMYD01000002">
    <property type="protein sequence ID" value="GHA80306.1"/>
    <property type="molecule type" value="Genomic_DNA"/>
</dbReference>
<feature type="transmembrane region" description="Helical" evidence="1">
    <location>
        <begin position="333"/>
        <end position="354"/>
    </location>
</feature>
<dbReference type="AlphaFoldDB" id="A0A918SZ31"/>
<feature type="transmembrane region" description="Helical" evidence="1">
    <location>
        <begin position="437"/>
        <end position="455"/>
    </location>
</feature>
<feature type="transmembrane region" description="Helical" evidence="1">
    <location>
        <begin position="12"/>
        <end position="34"/>
    </location>
</feature>
<keyword evidence="1" id="KW-0472">Membrane</keyword>
<protein>
    <recommendedName>
        <fullName evidence="4">PepSY domain-containing protein</fullName>
    </recommendedName>
</protein>
<dbReference type="PANTHER" id="PTHR34219:SF4">
    <property type="entry name" value="PEPSY DOMAIN-CONTAINING PROTEIN"/>
    <property type="match status" value="1"/>
</dbReference>
<proteinExistence type="predicted"/>
<evidence type="ECO:0000313" key="3">
    <source>
        <dbReference type="Proteomes" id="UP000646426"/>
    </source>
</evidence>
<feature type="transmembrane region" description="Helical" evidence="1">
    <location>
        <begin position="184"/>
        <end position="207"/>
    </location>
</feature>
<feature type="transmembrane region" description="Helical" evidence="1">
    <location>
        <begin position="366"/>
        <end position="394"/>
    </location>
</feature>
<keyword evidence="1" id="KW-0812">Transmembrane</keyword>
<evidence type="ECO:0008006" key="4">
    <source>
        <dbReference type="Google" id="ProtNLM"/>
    </source>
</evidence>